<keyword evidence="2" id="KW-0813">Transport</keyword>
<feature type="transmembrane region" description="Helical" evidence="7">
    <location>
        <begin position="330"/>
        <end position="352"/>
    </location>
</feature>
<feature type="transmembrane region" description="Helical" evidence="7">
    <location>
        <begin position="292"/>
        <end position="309"/>
    </location>
</feature>
<evidence type="ECO:0000256" key="4">
    <source>
        <dbReference type="ARBA" id="ARBA00022989"/>
    </source>
</evidence>
<evidence type="ECO:0000256" key="7">
    <source>
        <dbReference type="SAM" id="Phobius"/>
    </source>
</evidence>
<dbReference type="PANTHER" id="PTHR23501">
    <property type="entry name" value="MAJOR FACILITATOR SUPERFAMILY"/>
    <property type="match status" value="1"/>
</dbReference>
<dbReference type="GO" id="GO:0022857">
    <property type="term" value="F:transmembrane transporter activity"/>
    <property type="evidence" value="ECO:0007669"/>
    <property type="project" value="InterPro"/>
</dbReference>
<dbReference type="PROSITE" id="PS50850">
    <property type="entry name" value="MFS"/>
    <property type="match status" value="1"/>
</dbReference>
<feature type="transmembrane region" description="Helical" evidence="7">
    <location>
        <begin position="185"/>
        <end position="207"/>
    </location>
</feature>
<feature type="compositionally biased region" description="Basic and acidic residues" evidence="6">
    <location>
        <begin position="592"/>
        <end position="601"/>
    </location>
</feature>
<evidence type="ECO:0000256" key="1">
    <source>
        <dbReference type="ARBA" id="ARBA00004141"/>
    </source>
</evidence>
<dbReference type="GO" id="GO:0005886">
    <property type="term" value="C:plasma membrane"/>
    <property type="evidence" value="ECO:0007669"/>
    <property type="project" value="TreeGrafter"/>
</dbReference>
<protein>
    <recommendedName>
        <fullName evidence="8">Major facilitator superfamily (MFS) profile domain-containing protein</fullName>
    </recommendedName>
</protein>
<evidence type="ECO:0000256" key="2">
    <source>
        <dbReference type="ARBA" id="ARBA00022448"/>
    </source>
</evidence>
<feature type="transmembrane region" description="Helical" evidence="7">
    <location>
        <begin position="127"/>
        <end position="148"/>
    </location>
</feature>
<proteinExistence type="predicted"/>
<evidence type="ECO:0000256" key="6">
    <source>
        <dbReference type="SAM" id="MobiDB-lite"/>
    </source>
</evidence>
<feature type="transmembrane region" description="Helical" evidence="7">
    <location>
        <begin position="60"/>
        <end position="86"/>
    </location>
</feature>
<keyword evidence="4 7" id="KW-1133">Transmembrane helix</keyword>
<dbReference type="InterPro" id="IPR036259">
    <property type="entry name" value="MFS_trans_sf"/>
</dbReference>
<accession>A0A0D2F304</accession>
<feature type="transmembrane region" description="Helical" evidence="7">
    <location>
        <begin position="428"/>
        <end position="449"/>
    </location>
</feature>
<keyword evidence="10" id="KW-1185">Reference proteome</keyword>
<feature type="domain" description="Major facilitator superfamily (MFS) profile" evidence="8">
    <location>
        <begin position="61"/>
        <end position="576"/>
    </location>
</feature>
<dbReference type="InterPro" id="IPR010573">
    <property type="entry name" value="MFS_Str1/Tri12-like"/>
</dbReference>
<dbReference type="Pfam" id="PF06609">
    <property type="entry name" value="TRI12"/>
    <property type="match status" value="1"/>
</dbReference>
<organism evidence="9 10">
    <name type="scientific">Exophiala xenobiotica</name>
    <dbReference type="NCBI Taxonomy" id="348802"/>
    <lineage>
        <taxon>Eukaryota</taxon>
        <taxon>Fungi</taxon>
        <taxon>Dikarya</taxon>
        <taxon>Ascomycota</taxon>
        <taxon>Pezizomycotina</taxon>
        <taxon>Eurotiomycetes</taxon>
        <taxon>Chaetothyriomycetidae</taxon>
        <taxon>Chaetothyriales</taxon>
        <taxon>Herpotrichiellaceae</taxon>
        <taxon>Exophiala</taxon>
    </lineage>
</organism>
<dbReference type="HOGENOM" id="CLU_000960_25_2_1"/>
<evidence type="ECO:0000313" key="9">
    <source>
        <dbReference type="EMBL" id="KIW54314.1"/>
    </source>
</evidence>
<evidence type="ECO:0000259" key="8">
    <source>
        <dbReference type="PROSITE" id="PS50850"/>
    </source>
</evidence>
<dbReference type="RefSeq" id="XP_013314898.1">
    <property type="nucleotide sequence ID" value="XM_013459444.1"/>
</dbReference>
<feature type="compositionally biased region" description="Polar residues" evidence="6">
    <location>
        <begin position="604"/>
        <end position="619"/>
    </location>
</feature>
<dbReference type="SUPFAM" id="SSF103473">
    <property type="entry name" value="MFS general substrate transporter"/>
    <property type="match status" value="1"/>
</dbReference>
<dbReference type="Gene3D" id="1.20.1250.20">
    <property type="entry name" value="MFS general substrate transporter like domains"/>
    <property type="match status" value="1"/>
</dbReference>
<evidence type="ECO:0000256" key="3">
    <source>
        <dbReference type="ARBA" id="ARBA00022692"/>
    </source>
</evidence>
<feature type="transmembrane region" description="Helical" evidence="7">
    <location>
        <begin position="98"/>
        <end position="120"/>
    </location>
</feature>
<feature type="transmembrane region" description="Helical" evidence="7">
    <location>
        <begin position="553"/>
        <end position="571"/>
    </location>
</feature>
<feature type="region of interest" description="Disordered" evidence="6">
    <location>
        <begin position="592"/>
        <end position="619"/>
    </location>
</feature>
<dbReference type="PANTHER" id="PTHR23501:SF109">
    <property type="entry name" value="MAJOR FACILITATOR SUPERFAMILY (MFS) PROFILE DOMAIN-CONTAINING PROTEIN-RELATED"/>
    <property type="match status" value="1"/>
</dbReference>
<keyword evidence="3 7" id="KW-0812">Transmembrane</keyword>
<feature type="transmembrane region" description="Helical" evidence="7">
    <location>
        <begin position="219"/>
        <end position="239"/>
    </location>
</feature>
<reference evidence="9 10" key="1">
    <citation type="submission" date="2015-01" db="EMBL/GenBank/DDBJ databases">
        <title>The Genome Sequence of Exophiala xenobiotica CBS118157.</title>
        <authorList>
            <consortium name="The Broad Institute Genomics Platform"/>
            <person name="Cuomo C."/>
            <person name="de Hoog S."/>
            <person name="Gorbushina A."/>
            <person name="Stielow B."/>
            <person name="Teixiera M."/>
            <person name="Abouelleil A."/>
            <person name="Chapman S.B."/>
            <person name="Priest M."/>
            <person name="Young S.K."/>
            <person name="Wortman J."/>
            <person name="Nusbaum C."/>
            <person name="Birren B."/>
        </authorList>
    </citation>
    <scope>NUCLEOTIDE SEQUENCE [LARGE SCALE GENOMIC DNA]</scope>
    <source>
        <strain evidence="9 10">CBS 118157</strain>
    </source>
</reference>
<evidence type="ECO:0000313" key="10">
    <source>
        <dbReference type="Proteomes" id="UP000054342"/>
    </source>
</evidence>
<feature type="transmembrane region" description="Helical" evidence="7">
    <location>
        <begin position="364"/>
        <end position="386"/>
    </location>
</feature>
<dbReference type="Proteomes" id="UP000054342">
    <property type="component" value="Unassembled WGS sequence"/>
</dbReference>
<comment type="subcellular location">
    <subcellularLocation>
        <location evidence="1">Membrane</location>
        <topology evidence="1">Multi-pass membrane protein</topology>
    </subcellularLocation>
</comment>
<feature type="transmembrane region" description="Helical" evidence="7">
    <location>
        <begin position="154"/>
        <end position="173"/>
    </location>
</feature>
<sequence length="619" mass="66360">MADHIGEKPTRGADVKVTEPSHLEARHVPTVEIPLDLDDPHRAALEDNPERAEKLTWTTLLAVISLSFSYVCPISCGFVLITGILVPVGTDLGDVDNISWIVGGWSIASSVSFSIAGSLSDIFGRRYTIVSGEVLAIVGSIVACTAHTTLTLVAGSTVIGFGCGIIFVSYAGIQELVPNKWRGLLGLTECAMTIPWAAAGTLIATTLNANTKAGWRWCYYIGIIFGVLSMIGTLAFYWPPPRPQYDFEKSRWQEIKEIDYIGFLLYTGGLTIFLIGLTWAGTENHPWKSASTIAPMIVGIMTLIACFVYDFTLAKQPFFPLHLFRQVREFTVLLVVVFVAGAVFYSFAGLLPQGSLYMFTNDPIQIGVIALPNGIAQVIFGGLATLAMGHVGHLKLQVIVMLTIQTVFVAAYSGVVPGNRMGWTAFQFFGQGPFAQITLLCYVIAGLNVPLRHLGLASGLIGTFRSGGGSVGNAVFNTILNGVKNEQIPKRIAEVAIAHNMNADALAALIPATIQNAVGVPGAFATVPGITPAIEAAAAQAFKDAYAFAFKRVFWASIPFGILAIGAALMIKDPSQYLTNHTAIHMTKDYSKNPQHAEGHHNHQTAVQEKPTSSGDSSS</sequence>
<keyword evidence="5 7" id="KW-0472">Membrane</keyword>
<dbReference type="OrthoDB" id="2587356at2759"/>
<dbReference type="InterPro" id="IPR020846">
    <property type="entry name" value="MFS_dom"/>
</dbReference>
<dbReference type="GeneID" id="25328588"/>
<gene>
    <name evidence="9" type="ORF">PV05_06680</name>
</gene>
<feature type="transmembrane region" description="Helical" evidence="7">
    <location>
        <begin position="260"/>
        <end position="280"/>
    </location>
</feature>
<evidence type="ECO:0000256" key="5">
    <source>
        <dbReference type="ARBA" id="ARBA00023136"/>
    </source>
</evidence>
<dbReference type="AlphaFoldDB" id="A0A0D2F304"/>
<feature type="transmembrane region" description="Helical" evidence="7">
    <location>
        <begin position="398"/>
        <end position="416"/>
    </location>
</feature>
<dbReference type="EMBL" id="KN847320">
    <property type="protein sequence ID" value="KIW54314.1"/>
    <property type="molecule type" value="Genomic_DNA"/>
</dbReference>
<name>A0A0D2F304_9EURO</name>